<feature type="compositionally biased region" description="Polar residues" evidence="1">
    <location>
        <begin position="467"/>
        <end position="477"/>
    </location>
</feature>
<evidence type="ECO:0000256" key="1">
    <source>
        <dbReference type="SAM" id="MobiDB-lite"/>
    </source>
</evidence>
<sequence>MSRKRRTGKASSPQRTTDSYQNLTARYGLRTENQSADYSYQPNWTSRNRQLIENAYRSSWLVGAAVDTIADDMTRKGINITSKMAPDAKMRIEGRWEELSLWDAINDTIKWSRLYGGAIGFIMIDGQAPETPLRVETIGKDAFKGLLVLDRWMVNPTISDRVTAMGPDLGMPKYYQVVTTGSGIPSMKIHHSRVIRLDGVGLPYQQKRTENEWGMSVIERLFDRLLAFDSTSTGAAQLIFKAHLRTYKINKFRELVAMGGKAFDGLMKSMDMIRQFQSTEGLTLMDATDTFETHSYAFGGLSDVMAQFAQQIAGAIGIPLVRLFGQSPAGFSTGDADLANYYDNIGTQQERRLRRPLRRLFEVIHYSEFSSPLPDGFSFDFNPLWQMSEPDRANVAEKTVNTINAAMDSGLLTLQGGMTELRDKAGIIGIGSSISDEDIESAKDIDPPNLGENADLNPPEITARGNPISNSATQDSANGRRHRKWYLRWF</sequence>
<proteinExistence type="predicted"/>
<feature type="domain" description="Anti-CBASS protein Acb1-like N-terminal" evidence="2">
    <location>
        <begin position="52"/>
        <end position="404"/>
    </location>
</feature>
<dbReference type="AlphaFoldDB" id="A0A0T9KLR0"/>
<organism evidence="3 4">
    <name type="scientific">Yersinia kristensenii</name>
    <dbReference type="NCBI Taxonomy" id="28152"/>
    <lineage>
        <taxon>Bacteria</taxon>
        <taxon>Pseudomonadati</taxon>
        <taxon>Pseudomonadota</taxon>
        <taxon>Gammaproteobacteria</taxon>
        <taxon>Enterobacterales</taxon>
        <taxon>Yersiniaceae</taxon>
        <taxon>Yersinia</taxon>
    </lineage>
</organism>
<dbReference type="InterPro" id="IPR006445">
    <property type="entry name" value="Phage-assoc_HI1409"/>
</dbReference>
<dbReference type="RefSeq" id="WP_050118255.1">
    <property type="nucleotide sequence ID" value="NZ_CAWMAB010000001.1"/>
</dbReference>
<reference evidence="3 4" key="1">
    <citation type="submission" date="2015-03" db="EMBL/GenBank/DDBJ databases">
        <authorList>
            <person name="Murphy D."/>
        </authorList>
    </citation>
    <scope>NUCLEOTIDE SEQUENCE [LARGE SCALE GENOMIC DNA]</scope>
    <source>
        <strain evidence="3 4">FCF326</strain>
    </source>
</reference>
<protein>
    <submittedName>
        <fullName evidence="3">Phage-associated protein</fullName>
    </submittedName>
</protein>
<dbReference type="NCBIfam" id="TIGR01555">
    <property type="entry name" value="phge_rel_HI1409"/>
    <property type="match status" value="1"/>
</dbReference>
<feature type="region of interest" description="Disordered" evidence="1">
    <location>
        <begin position="460"/>
        <end position="479"/>
    </location>
</feature>
<evidence type="ECO:0000313" key="3">
    <source>
        <dbReference type="EMBL" id="CNE11190.1"/>
    </source>
</evidence>
<evidence type="ECO:0000259" key="2">
    <source>
        <dbReference type="Pfam" id="PF06381"/>
    </source>
</evidence>
<dbReference type="Proteomes" id="UP000045824">
    <property type="component" value="Unassembled WGS sequence"/>
</dbReference>
<gene>
    <name evidence="3" type="ORF">ERS008491_00457</name>
</gene>
<accession>A0A0T9KLR0</accession>
<dbReference type="Pfam" id="PF06381">
    <property type="entry name" value="Phage_portal_3"/>
    <property type="match status" value="1"/>
</dbReference>
<evidence type="ECO:0000313" key="4">
    <source>
        <dbReference type="Proteomes" id="UP000045824"/>
    </source>
</evidence>
<name>A0A0T9KLR0_YERKR</name>
<dbReference type="InterPro" id="IPR024459">
    <property type="entry name" value="Acb1-like_N"/>
</dbReference>
<dbReference type="EMBL" id="CPYI01000001">
    <property type="protein sequence ID" value="CNE11190.1"/>
    <property type="molecule type" value="Genomic_DNA"/>
</dbReference>